<keyword evidence="1" id="KW-1133">Transmembrane helix</keyword>
<evidence type="ECO:0000256" key="1">
    <source>
        <dbReference type="SAM" id="Phobius"/>
    </source>
</evidence>
<sequence length="87" mass="8996">MHSAGAHGVNRRAVVELLAAALAGIGSVVAWLNASRPVVNEPVLPGEPSTMSQIYYAPMLTLSLLLATLAGVLVVLGVARLRRAPAK</sequence>
<protein>
    <recommendedName>
        <fullName evidence="4">Transmembrane protein</fullName>
    </recommendedName>
</protein>
<feature type="transmembrane region" description="Helical" evidence="1">
    <location>
        <begin position="12"/>
        <end position="34"/>
    </location>
</feature>
<dbReference type="EMBL" id="UEGS01000001">
    <property type="protein sequence ID" value="SRX79953.1"/>
    <property type="molecule type" value="Genomic_DNA"/>
</dbReference>
<reference evidence="2 3" key="1">
    <citation type="submission" date="2018-05" db="EMBL/GenBank/DDBJ databases">
        <authorList>
            <consortium name="IHU Genomes"/>
        </authorList>
    </citation>
    <scope>NUCLEOTIDE SEQUENCE [LARGE SCALE GENOMIC DNA]</scope>
    <source>
        <strain evidence="2 3">P7335</strain>
    </source>
</reference>
<evidence type="ECO:0000313" key="3">
    <source>
        <dbReference type="Proteomes" id="UP000252008"/>
    </source>
</evidence>
<gene>
    <name evidence="2" type="ORF">MPP7335_01691</name>
</gene>
<organism evidence="2 3">
    <name type="scientific">Mycolicibacterium parafortuitum</name>
    <name type="common">Mycobacterium parafortuitum</name>
    <dbReference type="NCBI Taxonomy" id="39692"/>
    <lineage>
        <taxon>Bacteria</taxon>
        <taxon>Bacillati</taxon>
        <taxon>Actinomycetota</taxon>
        <taxon>Actinomycetes</taxon>
        <taxon>Mycobacteriales</taxon>
        <taxon>Mycobacteriaceae</taxon>
        <taxon>Mycolicibacterium</taxon>
    </lineage>
</organism>
<evidence type="ECO:0008006" key="4">
    <source>
        <dbReference type="Google" id="ProtNLM"/>
    </source>
</evidence>
<dbReference type="STRING" id="39692.BST38_18365"/>
<feature type="transmembrane region" description="Helical" evidence="1">
    <location>
        <begin position="54"/>
        <end position="79"/>
    </location>
</feature>
<accession>A0A375YFQ9</accession>
<evidence type="ECO:0000313" key="2">
    <source>
        <dbReference type="EMBL" id="SRX79953.1"/>
    </source>
</evidence>
<dbReference type="AlphaFoldDB" id="A0A375YFQ9"/>
<name>A0A375YFQ9_MYCPF</name>
<proteinExistence type="predicted"/>
<keyword evidence="1" id="KW-0472">Membrane</keyword>
<keyword evidence="1" id="KW-0812">Transmembrane</keyword>
<dbReference type="Proteomes" id="UP000252008">
    <property type="component" value="Unassembled WGS sequence"/>
</dbReference>
<keyword evidence="3" id="KW-1185">Reference proteome</keyword>